<evidence type="ECO:0000313" key="2">
    <source>
        <dbReference type="Proteomes" id="UP000054771"/>
    </source>
</evidence>
<dbReference type="AlphaFoldDB" id="A0A0U5GSN1"/>
<name>A0A0U5GSN1_ASPCI</name>
<dbReference type="EMBL" id="CDMC01000006">
    <property type="protein sequence ID" value="CEN61329.1"/>
    <property type="molecule type" value="Genomic_DNA"/>
</dbReference>
<reference evidence="2" key="1">
    <citation type="journal article" date="2016" name="Genome Announc.">
        <title>Draft genome sequences of fungus Aspergillus calidoustus.</title>
        <authorList>
            <person name="Horn F."/>
            <person name="Linde J."/>
            <person name="Mattern D.J."/>
            <person name="Walther G."/>
            <person name="Guthke R."/>
            <person name="Scherlach K."/>
            <person name="Martin K."/>
            <person name="Brakhage A.A."/>
            <person name="Petzke L."/>
            <person name="Valiante V."/>
        </authorList>
    </citation>
    <scope>NUCLEOTIDE SEQUENCE [LARGE SCALE GENOMIC DNA]</scope>
    <source>
        <strain evidence="2">SF006504</strain>
    </source>
</reference>
<evidence type="ECO:0000313" key="1">
    <source>
        <dbReference type="EMBL" id="CEN61329.1"/>
    </source>
</evidence>
<organism evidence="1 2">
    <name type="scientific">Aspergillus calidoustus</name>
    <dbReference type="NCBI Taxonomy" id="454130"/>
    <lineage>
        <taxon>Eukaryota</taxon>
        <taxon>Fungi</taxon>
        <taxon>Dikarya</taxon>
        <taxon>Ascomycota</taxon>
        <taxon>Pezizomycotina</taxon>
        <taxon>Eurotiomycetes</taxon>
        <taxon>Eurotiomycetidae</taxon>
        <taxon>Eurotiales</taxon>
        <taxon>Aspergillaceae</taxon>
        <taxon>Aspergillus</taxon>
        <taxon>Aspergillus subgen. Nidulantes</taxon>
    </lineage>
</organism>
<dbReference type="Proteomes" id="UP000054771">
    <property type="component" value="Unassembled WGS sequence"/>
</dbReference>
<keyword evidence="2" id="KW-1185">Reference proteome</keyword>
<gene>
    <name evidence="1" type="ORF">ASPCAL07983</name>
</gene>
<proteinExistence type="predicted"/>
<sequence>MADLTALDLSQRPPRIRWTEDMRKVLCCLIKYYVQDRNAFLDIFYSVFQQELIESGLTNGEMVGWARLKSQWVDMNKHGDPIWGDVHCSGFDREPWLPVLDKIEGAAAALGLTMSGKEHDTIDSSRFVYQNRVRQSSSQVSQQSQDTFSQNKVQEGLIDNTAQPNPSEESLSAIDAPLCTAGGKLCFFCWKKRPLDLE</sequence>
<dbReference type="OrthoDB" id="5397734at2759"/>
<accession>A0A0U5GSN1</accession>
<protein>
    <submittedName>
        <fullName evidence="1">Uncharacterized protein</fullName>
    </submittedName>
</protein>